<accession>A0ABV0JGD6</accession>
<dbReference type="RefSeq" id="WP_242017095.1">
    <property type="nucleotide sequence ID" value="NZ_JAMPKM010000048.1"/>
</dbReference>
<dbReference type="Pfam" id="PF13767">
    <property type="entry name" value="DUF4168"/>
    <property type="match status" value="1"/>
</dbReference>
<evidence type="ECO:0000256" key="1">
    <source>
        <dbReference type="SAM" id="SignalP"/>
    </source>
</evidence>
<feature type="chain" id="PRO_5046395842" evidence="1">
    <location>
        <begin position="22"/>
        <end position="138"/>
    </location>
</feature>
<evidence type="ECO:0000313" key="3">
    <source>
        <dbReference type="EMBL" id="MEP0820854.1"/>
    </source>
</evidence>
<proteinExistence type="predicted"/>
<name>A0ABV0JGD6_9CYAN</name>
<feature type="domain" description="DUF4168" evidence="2">
    <location>
        <begin position="55"/>
        <end position="129"/>
    </location>
</feature>
<gene>
    <name evidence="3" type="ORF">NC998_27595</name>
</gene>
<reference evidence="3 4" key="1">
    <citation type="submission" date="2022-04" db="EMBL/GenBank/DDBJ databases">
        <title>Positive selection, recombination, and allopatry shape intraspecific diversity of widespread and dominant cyanobacteria.</title>
        <authorList>
            <person name="Wei J."/>
            <person name="Shu W."/>
            <person name="Hu C."/>
        </authorList>
    </citation>
    <scope>NUCLEOTIDE SEQUENCE [LARGE SCALE GENOMIC DNA]</scope>
    <source>
        <strain evidence="3 4">GB2-A4</strain>
    </source>
</reference>
<sequence length="138" mass="14958">MLSLLVVAGLFVAVWSSPAIAWAQSLPTTPISVELSPEQPASSHSNLDSNDIPSEKVNQFVHAFLQVLDLIERREGELQGAETESESLRVQREIETEALAIIAAAGLTKTEYLQLLGLANTDSEFGERVAAQLQEANE</sequence>
<evidence type="ECO:0000259" key="2">
    <source>
        <dbReference type="Pfam" id="PF13767"/>
    </source>
</evidence>
<comment type="caution">
    <text evidence="3">The sequence shown here is derived from an EMBL/GenBank/DDBJ whole genome shotgun (WGS) entry which is preliminary data.</text>
</comment>
<dbReference type="InterPro" id="IPR025433">
    <property type="entry name" value="DUF4168"/>
</dbReference>
<protein>
    <submittedName>
        <fullName evidence="3">DUF4168 domain-containing protein</fullName>
    </submittedName>
</protein>
<feature type="signal peptide" evidence="1">
    <location>
        <begin position="1"/>
        <end position="21"/>
    </location>
</feature>
<dbReference type="Proteomes" id="UP001464891">
    <property type="component" value="Unassembled WGS sequence"/>
</dbReference>
<keyword evidence="4" id="KW-1185">Reference proteome</keyword>
<keyword evidence="1" id="KW-0732">Signal</keyword>
<dbReference type="EMBL" id="JAMPKM010000048">
    <property type="protein sequence ID" value="MEP0820854.1"/>
    <property type="molecule type" value="Genomic_DNA"/>
</dbReference>
<evidence type="ECO:0000313" key="4">
    <source>
        <dbReference type="Proteomes" id="UP001464891"/>
    </source>
</evidence>
<organism evidence="3 4">
    <name type="scientific">Trichocoleus desertorum GB2-A4</name>
    <dbReference type="NCBI Taxonomy" id="2933944"/>
    <lineage>
        <taxon>Bacteria</taxon>
        <taxon>Bacillati</taxon>
        <taxon>Cyanobacteriota</taxon>
        <taxon>Cyanophyceae</taxon>
        <taxon>Leptolyngbyales</taxon>
        <taxon>Trichocoleusaceae</taxon>
        <taxon>Trichocoleus</taxon>
    </lineage>
</organism>